<dbReference type="PROSITE" id="PS51009">
    <property type="entry name" value="CYTCII"/>
    <property type="match status" value="1"/>
</dbReference>
<protein>
    <recommendedName>
        <fullName evidence="3">Cytochrome C</fullName>
    </recommendedName>
</protein>
<comment type="caution">
    <text evidence="1">The sequence shown here is derived from an EMBL/GenBank/DDBJ whole genome shotgun (WGS) entry which is preliminary data.</text>
</comment>
<dbReference type="GO" id="GO:0020037">
    <property type="term" value="F:heme binding"/>
    <property type="evidence" value="ECO:0007669"/>
    <property type="project" value="InterPro"/>
</dbReference>
<organism evidence="1 2">
    <name type="scientific">Neisseria dumasiana</name>
    <dbReference type="NCBI Taxonomy" id="1931275"/>
    <lineage>
        <taxon>Bacteria</taxon>
        <taxon>Pseudomonadati</taxon>
        <taxon>Pseudomonadota</taxon>
        <taxon>Betaproteobacteria</taxon>
        <taxon>Neisseriales</taxon>
        <taxon>Neisseriaceae</taxon>
        <taxon>Neisseria</taxon>
    </lineage>
</organism>
<dbReference type="OrthoDB" id="5520910at2"/>
<dbReference type="GO" id="GO:0005506">
    <property type="term" value="F:iron ion binding"/>
    <property type="evidence" value="ECO:0007669"/>
    <property type="project" value="InterPro"/>
</dbReference>
<evidence type="ECO:0000313" key="2">
    <source>
        <dbReference type="Proteomes" id="UP000193303"/>
    </source>
</evidence>
<evidence type="ECO:0000313" key="1">
    <source>
        <dbReference type="EMBL" id="OSI18146.1"/>
    </source>
</evidence>
<evidence type="ECO:0008006" key="3">
    <source>
        <dbReference type="Google" id="ProtNLM"/>
    </source>
</evidence>
<dbReference type="Gene3D" id="1.20.120.10">
    <property type="entry name" value="Cytochrome c/b562"/>
    <property type="match status" value="1"/>
</dbReference>
<accession>A0A1X3DE92</accession>
<dbReference type="Proteomes" id="UP000193303">
    <property type="component" value="Unassembled WGS sequence"/>
</dbReference>
<dbReference type="GO" id="GO:0009055">
    <property type="term" value="F:electron transfer activity"/>
    <property type="evidence" value="ECO:0007669"/>
    <property type="project" value="InterPro"/>
</dbReference>
<dbReference type="GO" id="GO:0022900">
    <property type="term" value="P:electron transport chain"/>
    <property type="evidence" value="ECO:0007669"/>
    <property type="project" value="InterPro"/>
</dbReference>
<dbReference type="STRING" id="1931275.BV914_09275"/>
<dbReference type="AlphaFoldDB" id="A0A1X3DE92"/>
<reference evidence="2" key="1">
    <citation type="submission" date="2017-01" db="EMBL/GenBank/DDBJ databases">
        <authorList>
            <person name="Mah S.A."/>
            <person name="Swanson W.J."/>
            <person name="Moy G.W."/>
            <person name="Vacquier V.D."/>
        </authorList>
    </citation>
    <scope>NUCLEOTIDE SEQUENCE [LARGE SCALE GENOMIC DNA]</scope>
    <source>
        <strain evidence="2">124861</strain>
    </source>
</reference>
<proteinExistence type="predicted"/>
<dbReference type="InterPro" id="IPR010980">
    <property type="entry name" value="Cyt_c/b562"/>
</dbReference>
<sequence>MLARQSPKPINLYTTQNFKTQPKEHTVRNHIWAALCLCLAAAPVYADAGDIKARQQYMKDWRGLNKKMSGILKNSNAQTFPAQQFAALAAELNSTANEPWEYYGPGTNGANSEAKAAVWEKPQQFQAAIKRFNQAAAALNQAAAGGNYQAVKTSFDKMAQSCKACHQAFKE</sequence>
<gene>
    <name evidence="1" type="ORF">BV912_10245</name>
</gene>
<dbReference type="EMBL" id="MTAB01000028">
    <property type="protein sequence ID" value="OSI18146.1"/>
    <property type="molecule type" value="Genomic_DNA"/>
</dbReference>
<dbReference type="InterPro" id="IPR002321">
    <property type="entry name" value="Cyt_c_II"/>
</dbReference>
<dbReference type="SUPFAM" id="SSF47175">
    <property type="entry name" value="Cytochromes"/>
    <property type="match status" value="1"/>
</dbReference>
<dbReference type="Pfam" id="PF01322">
    <property type="entry name" value="Cytochrom_C_2"/>
    <property type="match status" value="1"/>
</dbReference>
<name>A0A1X3DE92_9NEIS</name>